<keyword evidence="2" id="KW-0547">Nucleotide-binding</keyword>
<dbReference type="AlphaFoldDB" id="A0AAN8VDZ7"/>
<comment type="caution">
    <text evidence="2">The sequence shown here is derived from an EMBL/GenBank/DDBJ whole genome shotgun (WGS) entry which is preliminary data.</text>
</comment>
<keyword evidence="2" id="KW-0347">Helicase</keyword>
<organism evidence="2 3">
    <name type="scientific">Dillenia turbinata</name>
    <dbReference type="NCBI Taxonomy" id="194707"/>
    <lineage>
        <taxon>Eukaryota</taxon>
        <taxon>Viridiplantae</taxon>
        <taxon>Streptophyta</taxon>
        <taxon>Embryophyta</taxon>
        <taxon>Tracheophyta</taxon>
        <taxon>Spermatophyta</taxon>
        <taxon>Magnoliopsida</taxon>
        <taxon>eudicotyledons</taxon>
        <taxon>Gunneridae</taxon>
        <taxon>Pentapetalae</taxon>
        <taxon>Dilleniales</taxon>
        <taxon>Dilleniaceae</taxon>
        <taxon>Dillenia</taxon>
    </lineage>
</organism>
<gene>
    <name evidence="2" type="ORF">RJ641_004023</name>
</gene>
<reference evidence="2 3" key="1">
    <citation type="submission" date="2023-12" db="EMBL/GenBank/DDBJ databases">
        <title>A high-quality genome assembly for Dillenia turbinata (Dilleniales).</title>
        <authorList>
            <person name="Chanderbali A."/>
        </authorList>
    </citation>
    <scope>NUCLEOTIDE SEQUENCE [LARGE SCALE GENOMIC DNA]</scope>
    <source>
        <strain evidence="2">LSX21</strain>
        <tissue evidence="2">Leaf</tissue>
    </source>
</reference>
<dbReference type="GO" id="GO:0004386">
    <property type="term" value="F:helicase activity"/>
    <property type="evidence" value="ECO:0007669"/>
    <property type="project" value="UniProtKB-KW"/>
</dbReference>
<dbReference type="EMBL" id="JBAMMX010000012">
    <property type="protein sequence ID" value="KAK6929929.1"/>
    <property type="molecule type" value="Genomic_DNA"/>
</dbReference>
<sequence>MDDDISSQGLTQVLDLYVWLSFRFEDAFPDHELASSQKAICSLLIEELLEGFGWLKPKLRSLQRSNRLASLFPKRAAEVLVQFIALLQALC</sequence>
<evidence type="ECO:0000259" key="1">
    <source>
        <dbReference type="Pfam" id="PF12513"/>
    </source>
</evidence>
<dbReference type="InterPro" id="IPR022192">
    <property type="entry name" value="SUV3_C"/>
</dbReference>
<name>A0AAN8VDZ7_9MAGN</name>
<protein>
    <submittedName>
        <fullName evidence="2">Mitochondrial degradasome RNA helicase subunit, C-terminal domain</fullName>
    </submittedName>
</protein>
<keyword evidence="2" id="KW-0067">ATP-binding</keyword>
<dbReference type="Gene3D" id="1.20.58.1080">
    <property type="match status" value="1"/>
</dbReference>
<accession>A0AAN8VDZ7</accession>
<keyword evidence="2" id="KW-0378">Hydrolase</keyword>
<dbReference type="Proteomes" id="UP001370490">
    <property type="component" value="Unassembled WGS sequence"/>
</dbReference>
<keyword evidence="3" id="KW-1185">Reference proteome</keyword>
<proteinExistence type="predicted"/>
<dbReference type="Pfam" id="PF12513">
    <property type="entry name" value="SUV3_C"/>
    <property type="match status" value="1"/>
</dbReference>
<feature type="domain" description="ATP-dependent RNA helicase SUV3 C-terminal" evidence="1">
    <location>
        <begin position="11"/>
        <end position="50"/>
    </location>
</feature>
<evidence type="ECO:0000313" key="2">
    <source>
        <dbReference type="EMBL" id="KAK6929929.1"/>
    </source>
</evidence>
<evidence type="ECO:0000313" key="3">
    <source>
        <dbReference type="Proteomes" id="UP001370490"/>
    </source>
</evidence>